<evidence type="ECO:0000313" key="2">
    <source>
        <dbReference type="Proteomes" id="UP000559027"/>
    </source>
</evidence>
<dbReference type="EMBL" id="JAACJO010000021">
    <property type="protein sequence ID" value="KAF5348159.1"/>
    <property type="molecule type" value="Genomic_DNA"/>
</dbReference>
<proteinExistence type="predicted"/>
<name>A0A8H5CVK7_9AGAR</name>
<evidence type="ECO:0000313" key="1">
    <source>
        <dbReference type="EMBL" id="KAF5348159.1"/>
    </source>
</evidence>
<sequence>MASSIPVFPLNAVSYAPDRAITNPGDVLRHFDLFERKYETIQVRKLQEGPDQVYHMFIKAEADPTIHQYKYNIGPVEVSISRNVETADFAMQVHVMVPIVGHVLVGATTGDLKSELGYVRFHHGNILTGYVDIQKDPEGNFVLQYKFKAFGEPSVGEIKIF</sequence>
<dbReference type="AlphaFoldDB" id="A0A8H5CVK7"/>
<reference evidence="1 2" key="1">
    <citation type="journal article" date="2020" name="ISME J.">
        <title>Uncovering the hidden diversity of litter-decomposition mechanisms in mushroom-forming fungi.</title>
        <authorList>
            <person name="Floudas D."/>
            <person name="Bentzer J."/>
            <person name="Ahren D."/>
            <person name="Johansson T."/>
            <person name="Persson P."/>
            <person name="Tunlid A."/>
        </authorList>
    </citation>
    <scope>NUCLEOTIDE SEQUENCE [LARGE SCALE GENOMIC DNA]</scope>
    <source>
        <strain evidence="1 2">CBS 146.42</strain>
    </source>
</reference>
<gene>
    <name evidence="1" type="ORF">D9756_010757</name>
</gene>
<organism evidence="1 2">
    <name type="scientific">Leucocoprinus leucothites</name>
    <dbReference type="NCBI Taxonomy" id="201217"/>
    <lineage>
        <taxon>Eukaryota</taxon>
        <taxon>Fungi</taxon>
        <taxon>Dikarya</taxon>
        <taxon>Basidiomycota</taxon>
        <taxon>Agaricomycotina</taxon>
        <taxon>Agaricomycetes</taxon>
        <taxon>Agaricomycetidae</taxon>
        <taxon>Agaricales</taxon>
        <taxon>Agaricineae</taxon>
        <taxon>Agaricaceae</taxon>
        <taxon>Leucocoprinus</taxon>
    </lineage>
</organism>
<keyword evidence="2" id="KW-1185">Reference proteome</keyword>
<protein>
    <submittedName>
        <fullName evidence="1">Uncharacterized protein</fullName>
    </submittedName>
</protein>
<comment type="caution">
    <text evidence="1">The sequence shown here is derived from an EMBL/GenBank/DDBJ whole genome shotgun (WGS) entry which is preliminary data.</text>
</comment>
<dbReference type="Proteomes" id="UP000559027">
    <property type="component" value="Unassembled WGS sequence"/>
</dbReference>
<accession>A0A8H5CVK7</accession>
<dbReference type="OrthoDB" id="3039474at2759"/>